<keyword evidence="5 6" id="KW-0520">NAD</keyword>
<evidence type="ECO:0000256" key="3">
    <source>
        <dbReference type="ARBA" id="ARBA00022989"/>
    </source>
</evidence>
<feature type="transmembrane region" description="Helical" evidence="5">
    <location>
        <begin position="212"/>
        <end position="230"/>
    </location>
</feature>
<comment type="similarity">
    <text evidence="5 6">Belongs to the complex I subunit 1 family.</text>
</comment>
<keyword evidence="5" id="KW-1278">Translocase</keyword>
<dbReference type="Proteomes" id="UP000282654">
    <property type="component" value="Unassembled WGS sequence"/>
</dbReference>
<comment type="caution">
    <text evidence="7">The sequence shown here is derived from an EMBL/GenBank/DDBJ whole genome shotgun (WGS) entry which is preliminary data.</text>
</comment>
<comment type="catalytic activity">
    <reaction evidence="5">
        <text>a quinone + NADH + 5 H(+)(in) = a quinol + NAD(+) + 4 H(+)(out)</text>
        <dbReference type="Rhea" id="RHEA:57888"/>
        <dbReference type="ChEBI" id="CHEBI:15378"/>
        <dbReference type="ChEBI" id="CHEBI:24646"/>
        <dbReference type="ChEBI" id="CHEBI:57540"/>
        <dbReference type="ChEBI" id="CHEBI:57945"/>
        <dbReference type="ChEBI" id="CHEBI:132124"/>
    </reaction>
</comment>
<evidence type="ECO:0000256" key="5">
    <source>
        <dbReference type="HAMAP-Rule" id="MF_01350"/>
    </source>
</evidence>
<dbReference type="PANTHER" id="PTHR11432:SF3">
    <property type="entry name" value="NADH-UBIQUINONE OXIDOREDUCTASE CHAIN 1"/>
    <property type="match status" value="1"/>
</dbReference>
<name>A0A3N5AD32_9THEO</name>
<feature type="transmembrane region" description="Helical" evidence="5">
    <location>
        <begin position="29"/>
        <end position="54"/>
    </location>
</feature>
<dbReference type="HAMAP" id="MF_01350">
    <property type="entry name" value="NDH1_NuoH"/>
    <property type="match status" value="1"/>
</dbReference>
<protein>
    <recommendedName>
        <fullName evidence="5">NADH-quinone oxidoreductase subunit H</fullName>
        <ecNumber evidence="5">7.1.1.-</ecNumber>
    </recommendedName>
    <alternativeName>
        <fullName evidence="5">NADH dehydrogenase I subunit H</fullName>
    </alternativeName>
    <alternativeName>
        <fullName evidence="5">NDH-1 subunit H</fullName>
    </alternativeName>
</protein>
<evidence type="ECO:0000256" key="6">
    <source>
        <dbReference type="RuleBase" id="RU000471"/>
    </source>
</evidence>
<keyword evidence="5" id="KW-1003">Cell membrane</keyword>
<dbReference type="EC" id="7.1.1.-" evidence="5"/>
<comment type="subunit">
    <text evidence="5">NDH-1 is composed of 14 different subunits. Subunits NuoA, H, J, K, L, M, N constitute the membrane sector of the complex.</text>
</comment>
<feature type="transmembrane region" description="Helical" evidence="5">
    <location>
        <begin position="133"/>
        <end position="153"/>
    </location>
</feature>
<dbReference type="GO" id="GO:0048038">
    <property type="term" value="F:quinone binding"/>
    <property type="evidence" value="ECO:0007669"/>
    <property type="project" value="UniProtKB-KW"/>
</dbReference>
<dbReference type="NCBIfam" id="NF004741">
    <property type="entry name" value="PRK06076.1-2"/>
    <property type="match status" value="1"/>
</dbReference>
<keyword evidence="5" id="KW-0874">Quinone</keyword>
<dbReference type="EMBL" id="RKRE01000003">
    <property type="protein sequence ID" value="RPF42514.1"/>
    <property type="molecule type" value="Genomic_DNA"/>
</dbReference>
<keyword evidence="4 5" id="KW-0472">Membrane</keyword>
<keyword evidence="5" id="KW-0830">Ubiquinone</keyword>
<feature type="transmembrane region" description="Helical" evidence="5">
    <location>
        <begin position="100"/>
        <end position="121"/>
    </location>
</feature>
<proteinExistence type="inferred from homology"/>
<keyword evidence="3 5" id="KW-1133">Transmembrane helix</keyword>
<dbReference type="PROSITE" id="PS00667">
    <property type="entry name" value="COMPLEX1_ND1_1"/>
    <property type="match status" value="1"/>
</dbReference>
<dbReference type="GO" id="GO:0009060">
    <property type="term" value="P:aerobic respiration"/>
    <property type="evidence" value="ECO:0007669"/>
    <property type="project" value="TreeGrafter"/>
</dbReference>
<gene>
    <name evidence="5" type="primary">nuoH</name>
    <name evidence="7" type="ORF">EDD75_1615</name>
</gene>
<evidence type="ECO:0000313" key="7">
    <source>
        <dbReference type="EMBL" id="RPF42514.1"/>
    </source>
</evidence>
<evidence type="ECO:0000256" key="4">
    <source>
        <dbReference type="ARBA" id="ARBA00023136"/>
    </source>
</evidence>
<dbReference type="AlphaFoldDB" id="A0A3N5AD32"/>
<dbReference type="GO" id="GO:0003954">
    <property type="term" value="F:NADH dehydrogenase activity"/>
    <property type="evidence" value="ECO:0007669"/>
    <property type="project" value="TreeGrafter"/>
</dbReference>
<keyword evidence="8" id="KW-1185">Reference proteome</keyword>
<feature type="transmembrane region" description="Helical" evidence="5">
    <location>
        <begin position="174"/>
        <end position="192"/>
    </location>
</feature>
<evidence type="ECO:0000313" key="8">
    <source>
        <dbReference type="Proteomes" id="UP000282654"/>
    </source>
</evidence>
<keyword evidence="2 5" id="KW-0812">Transmembrane</keyword>
<dbReference type="GO" id="GO:0016655">
    <property type="term" value="F:oxidoreductase activity, acting on NAD(P)H, quinone or similar compound as acceptor"/>
    <property type="evidence" value="ECO:0007669"/>
    <property type="project" value="UniProtKB-UniRule"/>
</dbReference>
<comment type="subcellular location">
    <subcellularLocation>
        <location evidence="5 6">Cell membrane</location>
        <topology evidence="5 6">Multi-pass membrane protein</topology>
    </subcellularLocation>
    <subcellularLocation>
        <location evidence="1">Membrane</location>
        <topology evidence="1">Multi-pass membrane protein</topology>
    </subcellularLocation>
</comment>
<dbReference type="GO" id="GO:0005886">
    <property type="term" value="C:plasma membrane"/>
    <property type="evidence" value="ECO:0007669"/>
    <property type="project" value="UniProtKB-SubCell"/>
</dbReference>
<dbReference type="RefSeq" id="WP_245963132.1">
    <property type="nucleotide sequence ID" value="NZ_RKRE01000003.1"/>
</dbReference>
<dbReference type="PROSITE" id="PS00668">
    <property type="entry name" value="COMPLEX1_ND1_2"/>
    <property type="match status" value="1"/>
</dbReference>
<comment type="function">
    <text evidence="5">NDH-1 shuttles electrons from NADH, via FMN and iron-sulfur (Fe-S) centers, to quinones in the respiratory chain. The immediate electron acceptor for the enzyme in this species is believed to be ubiquinone. Couples the redox reaction to proton translocation (for every two electrons transferred, four hydrogen ions are translocated across the cytoplasmic membrane), and thus conserves the redox energy in a proton gradient. This subunit may bind ubiquinone.</text>
</comment>
<reference evidence="7 8" key="1">
    <citation type="submission" date="2018-11" db="EMBL/GenBank/DDBJ databases">
        <title>Genomic Encyclopedia of Type Strains, Phase IV (KMG-IV): sequencing the most valuable type-strain genomes for metagenomic binning, comparative biology and taxonomic classification.</title>
        <authorList>
            <person name="Goeker M."/>
        </authorList>
    </citation>
    <scope>NUCLEOTIDE SEQUENCE [LARGE SCALE GENOMIC DNA]</scope>
    <source>
        <strain evidence="7 8">DSM 102936</strain>
    </source>
</reference>
<sequence length="359" mass="39705">MDVTQGLGAYPAIIGWLKGCGVPAWLAEILYRVGAGLLVLTLISILALVLVYMLRKVMGHMQCRLGPRVTGPFGLLQTVADALKLMQKEDIIPAQVDRPVFILAPYLVFLSCGMIFMVLPLSPTWILNDLDVGLLFFIAFGSLAAFGLLMAGWGSNSKYSLVGGMRSVAQVVSYEVPMVLALLGAVMLAGTLSTQEIVRAQSGTWLGFLPRWFIFLQPLGFIIYFLCGLAETGQTPFDLPEGESELVAGYNTEYSGMRFALFFLAEFGNTFAISAMATTLFLGGWHGPVFSFLPWLWPFVWFMVKAMALTFCIMWVRSTWLRFRIDQMMDFAWKILVPLALLNIFVSAGEVALIRWIGG</sequence>
<feature type="transmembrane region" description="Helical" evidence="5">
    <location>
        <begin position="259"/>
        <end position="283"/>
    </location>
</feature>
<feature type="transmembrane region" description="Helical" evidence="5">
    <location>
        <begin position="336"/>
        <end position="357"/>
    </location>
</feature>
<feature type="transmembrane region" description="Helical" evidence="5">
    <location>
        <begin position="295"/>
        <end position="316"/>
    </location>
</feature>
<dbReference type="PANTHER" id="PTHR11432">
    <property type="entry name" value="NADH DEHYDROGENASE SUBUNIT 1"/>
    <property type="match status" value="1"/>
</dbReference>
<dbReference type="Pfam" id="PF00146">
    <property type="entry name" value="NADHdh"/>
    <property type="match status" value="1"/>
</dbReference>
<organism evidence="7 8">
    <name type="scientific">Thermodesulfitimonas autotrophica</name>
    <dbReference type="NCBI Taxonomy" id="1894989"/>
    <lineage>
        <taxon>Bacteria</taxon>
        <taxon>Bacillati</taxon>
        <taxon>Bacillota</taxon>
        <taxon>Clostridia</taxon>
        <taxon>Thermoanaerobacterales</taxon>
        <taxon>Thermoanaerobacteraceae</taxon>
        <taxon>Thermodesulfitimonas</taxon>
    </lineage>
</organism>
<dbReference type="InterPro" id="IPR001694">
    <property type="entry name" value="NADH_UbQ_OxRdtase_su1/FPO"/>
</dbReference>
<accession>A0A3N5AD32</accession>
<evidence type="ECO:0000256" key="2">
    <source>
        <dbReference type="ARBA" id="ARBA00022692"/>
    </source>
</evidence>
<dbReference type="InterPro" id="IPR018086">
    <property type="entry name" value="NADH_UbQ_OxRdtase_su1_CS"/>
</dbReference>
<evidence type="ECO:0000256" key="1">
    <source>
        <dbReference type="ARBA" id="ARBA00004141"/>
    </source>
</evidence>